<dbReference type="Proteomes" id="UP001054837">
    <property type="component" value="Unassembled WGS sequence"/>
</dbReference>
<comment type="caution">
    <text evidence="2">The sequence shown here is derived from an EMBL/GenBank/DDBJ whole genome shotgun (WGS) entry which is preliminary data.</text>
</comment>
<dbReference type="EMBL" id="BPLQ01004203">
    <property type="protein sequence ID" value="GIY06371.1"/>
    <property type="molecule type" value="Genomic_DNA"/>
</dbReference>
<evidence type="ECO:0000313" key="3">
    <source>
        <dbReference type="Proteomes" id="UP001054837"/>
    </source>
</evidence>
<keyword evidence="3" id="KW-1185">Reference proteome</keyword>
<dbReference type="AlphaFoldDB" id="A0AAV4QE49"/>
<evidence type="ECO:0000256" key="1">
    <source>
        <dbReference type="SAM" id="MobiDB-lite"/>
    </source>
</evidence>
<feature type="region of interest" description="Disordered" evidence="1">
    <location>
        <begin position="76"/>
        <end position="96"/>
    </location>
</feature>
<reference evidence="2 3" key="1">
    <citation type="submission" date="2021-06" db="EMBL/GenBank/DDBJ databases">
        <title>Caerostris darwini draft genome.</title>
        <authorList>
            <person name="Kono N."/>
            <person name="Arakawa K."/>
        </authorList>
    </citation>
    <scope>NUCLEOTIDE SEQUENCE [LARGE SCALE GENOMIC DNA]</scope>
</reference>
<evidence type="ECO:0000313" key="2">
    <source>
        <dbReference type="EMBL" id="GIY06371.1"/>
    </source>
</evidence>
<protein>
    <submittedName>
        <fullName evidence="2">Uncharacterized protein</fullName>
    </submittedName>
</protein>
<sequence>MQVQNYFFPDNDLPNPFNFVCHLQYINYFLQIRANQCRIRTIHVVNIHSSVYVSFAAVTRDPFPFTNPKVIRAAAVPEYPPGDNSGRPVRRLEGPL</sequence>
<gene>
    <name evidence="2" type="ORF">CDAR_505801</name>
</gene>
<proteinExistence type="predicted"/>
<organism evidence="2 3">
    <name type="scientific">Caerostris darwini</name>
    <dbReference type="NCBI Taxonomy" id="1538125"/>
    <lineage>
        <taxon>Eukaryota</taxon>
        <taxon>Metazoa</taxon>
        <taxon>Ecdysozoa</taxon>
        <taxon>Arthropoda</taxon>
        <taxon>Chelicerata</taxon>
        <taxon>Arachnida</taxon>
        <taxon>Araneae</taxon>
        <taxon>Araneomorphae</taxon>
        <taxon>Entelegynae</taxon>
        <taxon>Araneoidea</taxon>
        <taxon>Araneidae</taxon>
        <taxon>Caerostris</taxon>
    </lineage>
</organism>
<name>A0AAV4QE49_9ARAC</name>
<accession>A0AAV4QE49</accession>